<gene>
    <name evidence="2" type="ORF">SteCoe_229</name>
</gene>
<protein>
    <submittedName>
        <fullName evidence="2">Uncharacterized protein</fullName>
    </submittedName>
</protein>
<organism evidence="2 3">
    <name type="scientific">Stentor coeruleus</name>
    <dbReference type="NCBI Taxonomy" id="5963"/>
    <lineage>
        <taxon>Eukaryota</taxon>
        <taxon>Sar</taxon>
        <taxon>Alveolata</taxon>
        <taxon>Ciliophora</taxon>
        <taxon>Postciliodesmatophora</taxon>
        <taxon>Heterotrichea</taxon>
        <taxon>Heterotrichida</taxon>
        <taxon>Stentoridae</taxon>
        <taxon>Stentor</taxon>
    </lineage>
</organism>
<feature type="compositionally biased region" description="Basic residues" evidence="1">
    <location>
        <begin position="139"/>
        <end position="151"/>
    </location>
</feature>
<proteinExistence type="predicted"/>
<evidence type="ECO:0000313" key="3">
    <source>
        <dbReference type="Proteomes" id="UP000187209"/>
    </source>
</evidence>
<comment type="caution">
    <text evidence="2">The sequence shown here is derived from an EMBL/GenBank/DDBJ whole genome shotgun (WGS) entry which is preliminary data.</text>
</comment>
<reference evidence="2 3" key="1">
    <citation type="submission" date="2016-11" db="EMBL/GenBank/DDBJ databases">
        <title>The macronuclear genome of Stentor coeruleus: a giant cell with tiny introns.</title>
        <authorList>
            <person name="Slabodnick M."/>
            <person name="Ruby J.G."/>
            <person name="Reiff S.B."/>
            <person name="Swart E.C."/>
            <person name="Gosai S."/>
            <person name="Prabakaran S."/>
            <person name="Witkowska E."/>
            <person name="Larue G.E."/>
            <person name="Fisher S."/>
            <person name="Freeman R.M."/>
            <person name="Gunawardena J."/>
            <person name="Chu W."/>
            <person name="Stover N.A."/>
            <person name="Gregory B.D."/>
            <person name="Nowacki M."/>
            <person name="Derisi J."/>
            <person name="Roy S.W."/>
            <person name="Marshall W.F."/>
            <person name="Sood P."/>
        </authorList>
    </citation>
    <scope>NUCLEOTIDE SEQUENCE [LARGE SCALE GENOMIC DNA]</scope>
    <source>
        <strain evidence="2">WM001</strain>
    </source>
</reference>
<accession>A0A1R2D4S8</accession>
<name>A0A1R2D4S8_9CILI</name>
<feature type="region of interest" description="Disordered" evidence="1">
    <location>
        <begin position="139"/>
        <end position="164"/>
    </location>
</feature>
<keyword evidence="3" id="KW-1185">Reference proteome</keyword>
<evidence type="ECO:0000256" key="1">
    <source>
        <dbReference type="SAM" id="MobiDB-lite"/>
    </source>
</evidence>
<dbReference type="Proteomes" id="UP000187209">
    <property type="component" value="Unassembled WGS sequence"/>
</dbReference>
<dbReference type="AlphaFoldDB" id="A0A1R2D4S8"/>
<feature type="region of interest" description="Disordered" evidence="1">
    <location>
        <begin position="79"/>
        <end position="102"/>
    </location>
</feature>
<evidence type="ECO:0000313" key="2">
    <source>
        <dbReference type="EMBL" id="OMJ96258.1"/>
    </source>
</evidence>
<feature type="compositionally biased region" description="Polar residues" evidence="1">
    <location>
        <begin position="80"/>
        <end position="93"/>
    </location>
</feature>
<dbReference type="EMBL" id="MPUH01000002">
    <property type="protein sequence ID" value="OMJ96258.1"/>
    <property type="molecule type" value="Genomic_DNA"/>
</dbReference>
<sequence length="164" mass="19020">MTEETLIKFLSEESDKINYEALQNSLDFNIGLCSWGEMKPDSTSKLPNTDLPKFRIRVVGNRVRQKSKRLILKLHKGCSSIGSRSTSPNSEMSPNMKKDSWEKEHFRKRLASFNTYRNEELPIDCEDTQGAVNVIRVHKSPNPRRSRKPIKVFRLPRVEQGEEE</sequence>